<gene>
    <name evidence="1" type="ORF">COCMIDRAFT_29709</name>
</gene>
<dbReference type="GeneID" id="19121555"/>
<dbReference type="EMBL" id="KI964098">
    <property type="protein sequence ID" value="EUC41538.1"/>
    <property type="molecule type" value="Genomic_DNA"/>
</dbReference>
<proteinExistence type="predicted"/>
<dbReference type="RefSeq" id="XP_007691946.1">
    <property type="nucleotide sequence ID" value="XM_007693756.1"/>
</dbReference>
<dbReference type="HOGENOM" id="CLU_1532277_0_0_1"/>
<accession>W6YVH2</accession>
<organism evidence="1 2">
    <name type="scientific">Bipolaris oryzae ATCC 44560</name>
    <dbReference type="NCBI Taxonomy" id="930090"/>
    <lineage>
        <taxon>Eukaryota</taxon>
        <taxon>Fungi</taxon>
        <taxon>Dikarya</taxon>
        <taxon>Ascomycota</taxon>
        <taxon>Pezizomycotina</taxon>
        <taxon>Dothideomycetes</taxon>
        <taxon>Pleosporomycetidae</taxon>
        <taxon>Pleosporales</taxon>
        <taxon>Pleosporineae</taxon>
        <taxon>Pleosporaceae</taxon>
        <taxon>Bipolaris</taxon>
    </lineage>
</organism>
<protein>
    <submittedName>
        <fullName evidence="1">Uncharacterized protein</fullName>
    </submittedName>
</protein>
<reference evidence="1 2" key="1">
    <citation type="journal article" date="2013" name="PLoS Genet.">
        <title>Comparative genome structure, secondary metabolite, and effector coding capacity across Cochliobolus pathogens.</title>
        <authorList>
            <person name="Condon B.J."/>
            <person name="Leng Y."/>
            <person name="Wu D."/>
            <person name="Bushley K.E."/>
            <person name="Ohm R.A."/>
            <person name="Otillar R."/>
            <person name="Martin J."/>
            <person name="Schackwitz W."/>
            <person name="Grimwood J."/>
            <person name="MohdZainudin N."/>
            <person name="Xue C."/>
            <person name="Wang R."/>
            <person name="Manning V.A."/>
            <person name="Dhillon B."/>
            <person name="Tu Z.J."/>
            <person name="Steffenson B.J."/>
            <person name="Salamov A."/>
            <person name="Sun H."/>
            <person name="Lowry S."/>
            <person name="LaButti K."/>
            <person name="Han J."/>
            <person name="Copeland A."/>
            <person name="Lindquist E."/>
            <person name="Barry K."/>
            <person name="Schmutz J."/>
            <person name="Baker S.E."/>
            <person name="Ciuffetti L.M."/>
            <person name="Grigoriev I.V."/>
            <person name="Zhong S."/>
            <person name="Turgeon B.G."/>
        </authorList>
    </citation>
    <scope>NUCLEOTIDE SEQUENCE [LARGE SCALE GENOMIC DNA]</scope>
    <source>
        <strain evidence="1 2">ATCC 44560</strain>
    </source>
</reference>
<evidence type="ECO:0000313" key="1">
    <source>
        <dbReference type="EMBL" id="EUC41538.1"/>
    </source>
</evidence>
<sequence>MGDAERCALAGNSLDHTQDPCVDGEVGLANRLVEYRTGLGCKMHTSCVVFSVFVFRVQQVSVDARKHAPSAARSWGRLGNLQSDSMRGTIGYTCGPLASFLPPNEVVNVYASMTTVPAVVPICGLGMFFLSQDDVQPLPRVVLRLDECDKGGVGWHKLYFGYCRRILFACTTDLP</sequence>
<dbReference type="AlphaFoldDB" id="W6YVH2"/>
<dbReference type="Proteomes" id="UP000054032">
    <property type="component" value="Unassembled WGS sequence"/>
</dbReference>
<evidence type="ECO:0000313" key="2">
    <source>
        <dbReference type="Proteomes" id="UP000054032"/>
    </source>
</evidence>
<name>W6YVH2_COCMI</name>
<dbReference type="KEGG" id="bor:COCMIDRAFT_29709"/>
<keyword evidence="2" id="KW-1185">Reference proteome</keyword>